<dbReference type="InterPro" id="IPR027430">
    <property type="entry name" value="Retinal_BS"/>
</dbReference>
<keyword evidence="11" id="KW-0675">Receptor</keyword>
<evidence type="ECO:0000313" key="17">
    <source>
        <dbReference type="Proteomes" id="UP001174136"/>
    </source>
</evidence>
<keyword evidence="10" id="KW-1015">Disulfide bond</keyword>
<evidence type="ECO:0000256" key="9">
    <source>
        <dbReference type="ARBA" id="ARBA00023136"/>
    </source>
</evidence>
<feature type="transmembrane region" description="Helical" evidence="14">
    <location>
        <begin position="29"/>
        <end position="52"/>
    </location>
</feature>
<evidence type="ECO:0000256" key="8">
    <source>
        <dbReference type="ARBA" id="ARBA00023040"/>
    </source>
</evidence>
<dbReference type="Pfam" id="PF00001">
    <property type="entry name" value="7tm_1"/>
    <property type="match status" value="1"/>
</dbReference>
<dbReference type="InterPro" id="IPR050125">
    <property type="entry name" value="GPCR_opsins"/>
</dbReference>
<dbReference type="PRINTS" id="PR00237">
    <property type="entry name" value="GPCRRHODOPSN"/>
</dbReference>
<evidence type="ECO:0000256" key="4">
    <source>
        <dbReference type="ARBA" id="ARBA00022692"/>
    </source>
</evidence>
<evidence type="ECO:0000256" key="12">
    <source>
        <dbReference type="ARBA" id="ARBA00023180"/>
    </source>
</evidence>
<keyword evidence="17" id="KW-1185">Reference proteome</keyword>
<reference evidence="16" key="1">
    <citation type="journal article" date="2023" name="Front. Mar. Sci.">
        <title>A new Merluccius polli reference genome to investigate the effects of global change in West African waters.</title>
        <authorList>
            <person name="Mateo J.L."/>
            <person name="Blanco-Fernandez C."/>
            <person name="Garcia-Vazquez E."/>
            <person name="Machado-Schiaffino G."/>
        </authorList>
    </citation>
    <scope>NUCLEOTIDE SEQUENCE</scope>
    <source>
        <strain evidence="16">C29</strain>
        <tissue evidence="16">Fin</tissue>
    </source>
</reference>
<evidence type="ECO:0000256" key="3">
    <source>
        <dbReference type="ARBA" id="ARBA00022606"/>
    </source>
</evidence>
<feature type="transmembrane region" description="Helical" evidence="14">
    <location>
        <begin position="102"/>
        <end position="132"/>
    </location>
</feature>
<dbReference type="GO" id="GO:0004930">
    <property type="term" value="F:G protein-coupled receptor activity"/>
    <property type="evidence" value="ECO:0007669"/>
    <property type="project" value="UniProtKB-KW"/>
</dbReference>
<feature type="transmembrane region" description="Helical" evidence="14">
    <location>
        <begin position="194"/>
        <end position="219"/>
    </location>
</feature>
<dbReference type="PANTHER" id="PTHR24240">
    <property type="entry name" value="OPSIN"/>
    <property type="match status" value="1"/>
</dbReference>
<dbReference type="SUPFAM" id="SSF81321">
    <property type="entry name" value="Family A G protein-coupled receptor-like"/>
    <property type="match status" value="1"/>
</dbReference>
<evidence type="ECO:0000256" key="11">
    <source>
        <dbReference type="ARBA" id="ARBA00023170"/>
    </source>
</evidence>
<evidence type="ECO:0000256" key="10">
    <source>
        <dbReference type="ARBA" id="ARBA00023157"/>
    </source>
</evidence>
<evidence type="ECO:0000256" key="1">
    <source>
        <dbReference type="ARBA" id="ARBA00004141"/>
    </source>
</evidence>
<keyword evidence="4 14" id="KW-0812">Transmembrane</keyword>
<dbReference type="Proteomes" id="UP001174136">
    <property type="component" value="Unassembled WGS sequence"/>
</dbReference>
<proteinExistence type="predicted"/>
<evidence type="ECO:0000256" key="14">
    <source>
        <dbReference type="SAM" id="Phobius"/>
    </source>
</evidence>
<organism evidence="16 17">
    <name type="scientific">Merluccius polli</name>
    <name type="common">Benguela hake</name>
    <name type="synonym">Merluccius cadenati</name>
    <dbReference type="NCBI Taxonomy" id="89951"/>
    <lineage>
        <taxon>Eukaryota</taxon>
        <taxon>Metazoa</taxon>
        <taxon>Chordata</taxon>
        <taxon>Craniata</taxon>
        <taxon>Vertebrata</taxon>
        <taxon>Euteleostomi</taxon>
        <taxon>Actinopterygii</taxon>
        <taxon>Neopterygii</taxon>
        <taxon>Teleostei</taxon>
        <taxon>Neoteleostei</taxon>
        <taxon>Acanthomorphata</taxon>
        <taxon>Zeiogadaria</taxon>
        <taxon>Gadariae</taxon>
        <taxon>Gadiformes</taxon>
        <taxon>Gadoidei</taxon>
        <taxon>Merlucciidae</taxon>
        <taxon>Merluccius</taxon>
    </lineage>
</organism>
<sequence>MPFIVKSKMGSSLEDDASFISNIPVAMDITVAVVYSVFGFCSLFGNGTLLYVSYRKKHMLKPAEYFIVNLAISDLGLTLSLYPMAITSSLYHRWLYGRTVCYVYAFCGMLFGICSLTTLTLLSMVCFVKVCYPLYGNRFNSCHGGVLIGCAWAYALLFASAPLVHWGEYGPEPYGTACCIDWRLSNWHARARSYTVVLFLSCYIIPCCLIVTSYSAILVRVRASRRDIERHAPRPGTHMGSIQAIIVKLSVAICMGFFTAWSPYAIVSMWAAFGHMDAIPPLAFAVSAMFAKSSTIYNPIIYLMLRPNFRSVMCQDLGFLWRCCLRRSCLSRAAEPPPPPPHLRPQALALGLRSVHDCQTHQSSTNTNGNSSPALRQTLGSKVHSGADKCSDTFECFRHYPCVCHVARPVNHGHKGQGPFVSDFRTNKGETQSLHQVNCVPTTVGEKWTPDIEENLQINLEMVPGHAKEAWS</sequence>
<dbReference type="GO" id="GO:0016020">
    <property type="term" value="C:membrane"/>
    <property type="evidence" value="ECO:0007669"/>
    <property type="project" value="UniProtKB-SubCell"/>
</dbReference>
<feature type="transmembrane region" description="Helical" evidence="14">
    <location>
        <begin position="144"/>
        <end position="164"/>
    </location>
</feature>
<evidence type="ECO:0000256" key="13">
    <source>
        <dbReference type="ARBA" id="ARBA00023224"/>
    </source>
</evidence>
<dbReference type="PROSITE" id="PS00238">
    <property type="entry name" value="OPSIN"/>
    <property type="match status" value="1"/>
</dbReference>
<keyword evidence="2" id="KW-0600">Photoreceptor protein</keyword>
<dbReference type="InterPro" id="IPR000276">
    <property type="entry name" value="GPCR_Rhodpsn"/>
</dbReference>
<keyword evidence="3" id="KW-0716">Sensory transduction</keyword>
<dbReference type="GO" id="GO:0007601">
    <property type="term" value="P:visual perception"/>
    <property type="evidence" value="ECO:0007669"/>
    <property type="project" value="InterPro"/>
</dbReference>
<dbReference type="FunFam" id="1.20.1070.10:FF:000219">
    <property type="entry name" value="Opsin 5-like 2"/>
    <property type="match status" value="1"/>
</dbReference>
<evidence type="ECO:0000256" key="7">
    <source>
        <dbReference type="ARBA" id="ARBA00022991"/>
    </source>
</evidence>
<comment type="subcellular location">
    <subcellularLocation>
        <location evidence="1">Membrane</location>
        <topology evidence="1">Multi-pass membrane protein</topology>
    </subcellularLocation>
</comment>
<dbReference type="Gene3D" id="1.20.1070.10">
    <property type="entry name" value="Rhodopsin 7-helix transmembrane proteins"/>
    <property type="match status" value="1"/>
</dbReference>
<keyword evidence="8" id="KW-0297">G-protein coupled receptor</keyword>
<evidence type="ECO:0000256" key="6">
    <source>
        <dbReference type="ARBA" id="ARBA00022989"/>
    </source>
</evidence>
<feature type="transmembrane region" description="Helical" evidence="14">
    <location>
        <begin position="282"/>
        <end position="305"/>
    </location>
</feature>
<dbReference type="EMBL" id="JAOPHQ010002867">
    <property type="protein sequence ID" value="KAK0145296.1"/>
    <property type="molecule type" value="Genomic_DNA"/>
</dbReference>
<dbReference type="PROSITE" id="PS50262">
    <property type="entry name" value="G_PROTEIN_RECEP_F1_2"/>
    <property type="match status" value="1"/>
</dbReference>
<feature type="domain" description="G-protein coupled receptors family 1 profile" evidence="15">
    <location>
        <begin position="45"/>
        <end position="302"/>
    </location>
</feature>
<name>A0AA47P013_MERPO</name>
<dbReference type="AlphaFoldDB" id="A0AA47P013"/>
<dbReference type="CDD" id="cd15074">
    <property type="entry name" value="7tmA_Opsin5_neuropsin"/>
    <property type="match status" value="1"/>
</dbReference>
<keyword evidence="5" id="KW-0681">Retinal protein</keyword>
<dbReference type="InterPro" id="IPR017452">
    <property type="entry name" value="GPCR_Rhodpsn_7TM"/>
</dbReference>
<feature type="transmembrane region" description="Helical" evidence="14">
    <location>
        <begin position="240"/>
        <end position="262"/>
    </location>
</feature>
<evidence type="ECO:0000259" key="15">
    <source>
        <dbReference type="PROSITE" id="PS50262"/>
    </source>
</evidence>
<keyword evidence="6 14" id="KW-1133">Transmembrane helix</keyword>
<dbReference type="PRINTS" id="PR01244">
    <property type="entry name" value="PEROPSIN"/>
</dbReference>
<evidence type="ECO:0000256" key="5">
    <source>
        <dbReference type="ARBA" id="ARBA00022925"/>
    </source>
</evidence>
<keyword evidence="13" id="KW-0807">Transducer</keyword>
<dbReference type="GO" id="GO:0009881">
    <property type="term" value="F:photoreceptor activity"/>
    <property type="evidence" value="ECO:0007669"/>
    <property type="project" value="UniProtKB-KW"/>
</dbReference>
<dbReference type="GO" id="GO:0007602">
    <property type="term" value="P:phototransduction"/>
    <property type="evidence" value="ECO:0007669"/>
    <property type="project" value="UniProtKB-KW"/>
</dbReference>
<feature type="transmembrane region" description="Helical" evidence="14">
    <location>
        <begin position="64"/>
        <end position="82"/>
    </location>
</feature>
<dbReference type="InterPro" id="IPR002962">
    <property type="entry name" value="Peropsin"/>
</dbReference>
<protein>
    <submittedName>
        <fullName evidence="16">Opsin-5</fullName>
    </submittedName>
</protein>
<keyword evidence="9 14" id="KW-0472">Membrane</keyword>
<comment type="caution">
    <text evidence="16">The sequence shown here is derived from an EMBL/GenBank/DDBJ whole genome shotgun (WGS) entry which is preliminary data.</text>
</comment>
<gene>
    <name evidence="16" type="primary">Opn5_2</name>
    <name evidence="16" type="ORF">N1851_015807</name>
</gene>
<keyword evidence="7" id="KW-0157">Chromophore</keyword>
<evidence type="ECO:0000256" key="2">
    <source>
        <dbReference type="ARBA" id="ARBA00022543"/>
    </source>
</evidence>
<accession>A0AA47P013</accession>
<evidence type="ECO:0000313" key="16">
    <source>
        <dbReference type="EMBL" id="KAK0145296.1"/>
    </source>
</evidence>
<keyword evidence="12" id="KW-0325">Glycoprotein</keyword>